<reference evidence="3 4" key="1">
    <citation type="submission" date="2018-08" db="EMBL/GenBank/DDBJ databases">
        <title>Bacillus clarus sp. nov. strain PS00077A.</title>
        <authorList>
            <person name="Mendez Acevedo M."/>
            <person name="Carroll L."/>
            <person name="Mukherjee M."/>
            <person name="Wiedmann M."/>
            <person name="Kovac J."/>
        </authorList>
    </citation>
    <scope>NUCLEOTIDE SEQUENCE [LARGE SCALE GENOMIC DNA]</scope>
    <source>
        <strain evidence="3 4">PS00077A</strain>
    </source>
</reference>
<dbReference type="Proteomes" id="UP000264294">
    <property type="component" value="Unassembled WGS sequence"/>
</dbReference>
<dbReference type="RefSeq" id="WP_080743300.1">
    <property type="nucleotide sequence ID" value="NZ_JMQC01000008.1"/>
</dbReference>
<dbReference type="PANTHER" id="PTHR40048:SF1">
    <property type="entry name" value="RHAMNOSYL O-METHYLTRANSFERASE"/>
    <property type="match status" value="1"/>
</dbReference>
<dbReference type="InterPro" id="IPR029063">
    <property type="entry name" value="SAM-dependent_MTases_sf"/>
</dbReference>
<keyword evidence="2" id="KW-0808">Transferase</keyword>
<evidence type="ECO:0000313" key="3">
    <source>
        <dbReference type="EMBL" id="RFT65539.1"/>
    </source>
</evidence>
<name>A0ABX9KSG6_9BACI</name>
<dbReference type="PANTHER" id="PTHR40048">
    <property type="entry name" value="RHAMNOSYL O-METHYLTRANSFERASE"/>
    <property type="match status" value="1"/>
</dbReference>
<proteinExistence type="predicted"/>
<dbReference type="InterPro" id="IPR007072">
    <property type="entry name" value="RNMT_CmcI"/>
</dbReference>
<accession>A0ABX9KSG6</accession>
<evidence type="ECO:0000256" key="2">
    <source>
        <dbReference type="ARBA" id="ARBA00022679"/>
    </source>
</evidence>
<protein>
    <submittedName>
        <fullName evidence="3">Cephalosporin hydroxylase</fullName>
    </submittedName>
</protein>
<dbReference type="EMBL" id="QVOD01000025">
    <property type="protein sequence ID" value="RFT65539.1"/>
    <property type="molecule type" value="Genomic_DNA"/>
</dbReference>
<evidence type="ECO:0000313" key="4">
    <source>
        <dbReference type="Proteomes" id="UP000264294"/>
    </source>
</evidence>
<organism evidence="3 4">
    <name type="scientific">Bacillus clarus</name>
    <dbReference type="NCBI Taxonomy" id="2338372"/>
    <lineage>
        <taxon>Bacteria</taxon>
        <taxon>Bacillati</taxon>
        <taxon>Bacillota</taxon>
        <taxon>Bacilli</taxon>
        <taxon>Bacillales</taxon>
        <taxon>Bacillaceae</taxon>
        <taxon>Bacillus</taxon>
        <taxon>Bacillus cereus group</taxon>
    </lineage>
</organism>
<sequence>MENVKNEFLKQYYDSLVWLTDTHWLGVPICKLPSDLFLYQEIIYELKPDLIIECGTFKGGSALYLASILDLIGKGQVLTIDITPQPNRPSHHRINYLTASSISATAVQAISSIRKPEDVVLVILDSDHSKEHVYKELQLYESMVTTGSYIIVEDTCVNGNPLLPDWGPGPMEAVDEFLAKNNNFIIDETKHKFFISFNPKGFLKKL</sequence>
<comment type="caution">
    <text evidence="3">The sequence shown here is derived from an EMBL/GenBank/DDBJ whole genome shotgun (WGS) entry which is preliminary data.</text>
</comment>
<gene>
    <name evidence="3" type="ORF">D0U04_18815</name>
</gene>
<dbReference type="Pfam" id="PF04989">
    <property type="entry name" value="RMNT_CmcI"/>
    <property type="match status" value="1"/>
</dbReference>
<keyword evidence="4" id="KW-1185">Reference proteome</keyword>
<dbReference type="SUPFAM" id="SSF53335">
    <property type="entry name" value="S-adenosyl-L-methionine-dependent methyltransferases"/>
    <property type="match status" value="1"/>
</dbReference>
<dbReference type="Gene3D" id="3.40.50.150">
    <property type="entry name" value="Vaccinia Virus protein VP39"/>
    <property type="match status" value="1"/>
</dbReference>
<evidence type="ECO:0000256" key="1">
    <source>
        <dbReference type="ARBA" id="ARBA00022603"/>
    </source>
</evidence>
<keyword evidence="1" id="KW-0489">Methyltransferase</keyword>